<gene>
    <name evidence="3" type="ORF">EV644_105230</name>
</gene>
<dbReference type="EMBL" id="SLWM01000005">
    <property type="protein sequence ID" value="TCO24197.1"/>
    <property type="molecule type" value="Genomic_DNA"/>
</dbReference>
<evidence type="ECO:0000313" key="3">
    <source>
        <dbReference type="EMBL" id="TCO24197.1"/>
    </source>
</evidence>
<dbReference type="InterPro" id="IPR011990">
    <property type="entry name" value="TPR-like_helical_dom_sf"/>
</dbReference>
<proteinExistence type="predicted"/>
<feature type="domain" description="DUF5107" evidence="2">
    <location>
        <begin position="77"/>
        <end position="353"/>
    </location>
</feature>
<sequence length="653" mass="72715">MDGRWTDLLELARIKAVTTLSAQELTLPAASLGDENPLPPLRSQQEMHQVENSDDLPPDMRDNIGYGRLASTLPCLDQDGYDRDLVDRALPSLVLENDNLRATVLPSLGGRLYSLVHKTSGQELLYRNPVLQPANLALRNAWFAGGVEWNLGSTGHWTGTCSPLHAAQVDGPDGTPMLRLWEWERTRNLVTQLDFWLPEDSEHLYVGARIQNPSSEEVPAYWWSNIAVEQSPETRVLVPADQAWRFGYGNRLDLVGVPEYEGFDLTYSMRHKRAVDFFFELPPEERPWIASLDAEGNGLAQASTQRLRGRKLFVWGEAKGGRRWQDWLSPGLEGAGYAEIQAGLARTQMEHVKLPAATNWHWLEAYGRLSVDPTTAHADDWKTARTGASAVLESVLAALPDREQEWLTIADAEPTQSLATGSGWGALELRRTGWKVSSGTPFTEDTMTERERAWLPLLDGHLPETGTDQTPDGTLVSWKDLLESADDDNWLVWYHRGVARWYAGDGAGALTAWETSRTRQPNAWASRNLAVCTNNLADYEQATELAPGSVVPLMAEAINACLEAGENSRAEEIFHRVAPEVRDDPRLRLARVRYLLQTGDPAGAEALLDEGIELAGVREGANPLAEYWQRVQRDLGTGRPVPPQYEFGMFGDN</sequence>
<organism evidence="3 4">
    <name type="scientific">Kribbella orskensis</name>
    <dbReference type="NCBI Taxonomy" id="2512216"/>
    <lineage>
        <taxon>Bacteria</taxon>
        <taxon>Bacillati</taxon>
        <taxon>Actinomycetota</taxon>
        <taxon>Actinomycetes</taxon>
        <taxon>Propionibacteriales</taxon>
        <taxon>Kribbellaceae</taxon>
        <taxon>Kribbella</taxon>
    </lineage>
</organism>
<evidence type="ECO:0000313" key="4">
    <source>
        <dbReference type="Proteomes" id="UP000295818"/>
    </source>
</evidence>
<protein>
    <submittedName>
        <fullName evidence="3">Uncharacterized protein DUF5107</fullName>
    </submittedName>
</protein>
<evidence type="ECO:0000256" key="1">
    <source>
        <dbReference type="SAM" id="MobiDB-lite"/>
    </source>
</evidence>
<comment type="caution">
    <text evidence="3">The sequence shown here is derived from an EMBL/GenBank/DDBJ whole genome shotgun (WGS) entry which is preliminary data.</text>
</comment>
<dbReference type="InterPro" id="IPR033396">
    <property type="entry name" value="DUF5107"/>
</dbReference>
<reference evidence="3 4" key="1">
    <citation type="journal article" date="2015" name="Stand. Genomic Sci.">
        <title>Genomic Encyclopedia of Bacterial and Archaeal Type Strains, Phase III: the genomes of soil and plant-associated and newly described type strains.</title>
        <authorList>
            <person name="Whitman W.B."/>
            <person name="Woyke T."/>
            <person name="Klenk H.P."/>
            <person name="Zhou Y."/>
            <person name="Lilburn T.G."/>
            <person name="Beck B.J."/>
            <person name="De Vos P."/>
            <person name="Vandamme P."/>
            <person name="Eisen J.A."/>
            <person name="Garrity G."/>
            <person name="Hugenholtz P."/>
            <person name="Kyrpides N.C."/>
        </authorList>
    </citation>
    <scope>NUCLEOTIDE SEQUENCE [LARGE SCALE GENOMIC DNA]</scope>
    <source>
        <strain evidence="3 4">VKM Ac-2538</strain>
    </source>
</reference>
<name>A0ABY2BLB9_9ACTN</name>
<dbReference type="Pfam" id="PF17128">
    <property type="entry name" value="DUF5107"/>
    <property type="match status" value="1"/>
</dbReference>
<keyword evidence="4" id="KW-1185">Reference proteome</keyword>
<evidence type="ECO:0000259" key="2">
    <source>
        <dbReference type="Pfam" id="PF17128"/>
    </source>
</evidence>
<feature type="region of interest" description="Disordered" evidence="1">
    <location>
        <begin position="28"/>
        <end position="58"/>
    </location>
</feature>
<accession>A0ABY2BLB9</accession>
<dbReference type="SUPFAM" id="SSF48452">
    <property type="entry name" value="TPR-like"/>
    <property type="match status" value="1"/>
</dbReference>
<dbReference type="Gene3D" id="1.25.40.10">
    <property type="entry name" value="Tetratricopeptide repeat domain"/>
    <property type="match status" value="1"/>
</dbReference>
<dbReference type="Proteomes" id="UP000295818">
    <property type="component" value="Unassembled WGS sequence"/>
</dbReference>